<dbReference type="EMBL" id="CP054142">
    <property type="protein sequence ID" value="QTQ14289.1"/>
    <property type="molecule type" value="Genomic_DNA"/>
</dbReference>
<keyword evidence="2" id="KW-1185">Reference proteome</keyword>
<evidence type="ECO:0000313" key="2">
    <source>
        <dbReference type="Proteomes" id="UP000671908"/>
    </source>
</evidence>
<name>A0A975F5D6_9SPIR</name>
<dbReference type="Proteomes" id="UP000671908">
    <property type="component" value="Chromosome"/>
</dbReference>
<evidence type="ECO:0008006" key="3">
    <source>
        <dbReference type="Google" id="ProtNLM"/>
    </source>
</evidence>
<dbReference type="RefSeq" id="WP_210118960.1">
    <property type="nucleotide sequence ID" value="NZ_CP054142.1"/>
</dbReference>
<dbReference type="AlphaFoldDB" id="A0A975F5D6"/>
<organism evidence="1 2">
    <name type="scientific">Treponema parvum</name>
    <dbReference type="NCBI Taxonomy" id="138851"/>
    <lineage>
        <taxon>Bacteria</taxon>
        <taxon>Pseudomonadati</taxon>
        <taxon>Spirochaetota</taxon>
        <taxon>Spirochaetia</taxon>
        <taxon>Spirochaetales</taxon>
        <taxon>Treponemataceae</taxon>
        <taxon>Treponema</taxon>
    </lineage>
</organism>
<accession>A0A975F5D6</accession>
<gene>
    <name evidence="1" type="ORF">HRQ91_07395</name>
</gene>
<protein>
    <recommendedName>
        <fullName evidence="3">PLD phosphodiesterase domain-containing protein</fullName>
    </recommendedName>
</protein>
<sequence length="145" mass="16532">MHAFSENASIILRHIFFETLSFALRWYNAKSNKSGYSPYLSKTEVQKFLPLVPKIISNGCKIFITTKLHEDEGRRKKQQPYIDMLEAAGAAVSAKENITQRLAVFDEKILWYGSIDFLGYSEAEDYSIRICNSEIASAIEAEIIK</sequence>
<reference evidence="1 2" key="1">
    <citation type="journal article" date="2021" name="Microbiol. Resour. Announc.">
        <title>Complete Genome Sequences of Three Human Oral Treponema parvum Isolates.</title>
        <authorList>
            <person name="Zeng H."/>
            <person name="Watt R.M."/>
        </authorList>
    </citation>
    <scope>NUCLEOTIDE SEQUENCE [LARGE SCALE GENOMIC DNA]</scope>
    <source>
        <strain evidence="1 2">ATCC 700770</strain>
    </source>
</reference>
<proteinExistence type="predicted"/>
<evidence type="ECO:0000313" key="1">
    <source>
        <dbReference type="EMBL" id="QTQ14289.1"/>
    </source>
</evidence>
<dbReference type="KEGG" id="tpav:HRQ91_07395"/>